<keyword evidence="1" id="KW-0256">Endoplasmic reticulum</keyword>
<keyword evidence="1" id="KW-0863">Zinc-finger</keyword>
<evidence type="ECO:0000313" key="5">
    <source>
        <dbReference type="Proteomes" id="UP000298030"/>
    </source>
</evidence>
<comment type="similarity">
    <text evidence="1">Belongs to the lunapark family.</text>
</comment>
<proteinExistence type="inferred from homology"/>
<keyword evidence="5" id="KW-1185">Reference proteome</keyword>
<keyword evidence="1" id="KW-0472">Membrane</keyword>
<dbReference type="InterPro" id="IPR019273">
    <property type="entry name" value="Lunapark_Znf"/>
</dbReference>
<comment type="domain">
    <text evidence="1">The C4-type zinc finger motif is necessary both for its ER three-way tubular junction localization and formation.</text>
</comment>
<dbReference type="OrthoDB" id="1725934at2759"/>
<keyword evidence="1" id="KW-0479">Metal-binding</keyword>
<dbReference type="GO" id="GO:0071788">
    <property type="term" value="P:endoplasmic reticulum tubular network maintenance"/>
    <property type="evidence" value="ECO:0007669"/>
    <property type="project" value="UniProtKB-UniRule"/>
</dbReference>
<feature type="region of interest" description="Disordered" evidence="2">
    <location>
        <begin position="160"/>
        <end position="220"/>
    </location>
</feature>
<gene>
    <name evidence="4" type="ORF">FA13DRAFT_1687368</name>
</gene>
<protein>
    <recommendedName>
        <fullName evidence="1">Endoplasmic reticulum junction formation protein lunapark</fullName>
    </recommendedName>
</protein>
<accession>A0A4Y7TDW4</accession>
<evidence type="ECO:0000259" key="3">
    <source>
        <dbReference type="Pfam" id="PF10058"/>
    </source>
</evidence>
<dbReference type="GO" id="GO:0008270">
    <property type="term" value="F:zinc ion binding"/>
    <property type="evidence" value="ECO:0007669"/>
    <property type="project" value="UniProtKB-KW"/>
</dbReference>
<dbReference type="AlphaFoldDB" id="A0A4Y7TDW4"/>
<feature type="compositionally biased region" description="Low complexity" evidence="2">
    <location>
        <begin position="305"/>
        <end position="321"/>
    </location>
</feature>
<feature type="region of interest" description="Disordered" evidence="2">
    <location>
        <begin position="288"/>
        <end position="344"/>
    </location>
</feature>
<keyword evidence="1" id="KW-0862">Zinc</keyword>
<comment type="function">
    <text evidence="1">Plays a role in determining ER morphology.</text>
</comment>
<dbReference type="Pfam" id="PF10058">
    <property type="entry name" value="Zn_ribbon_10"/>
    <property type="match status" value="1"/>
</dbReference>
<dbReference type="PANTHER" id="PTHR22166">
    <property type="entry name" value="ENDOPLASMIC RETICULUM JUNCTION FORMATION PROTEIN LUNAPARK"/>
    <property type="match status" value="1"/>
</dbReference>
<feature type="domain" description="Lunapark zinc ribbon" evidence="3">
    <location>
        <begin position="225"/>
        <end position="281"/>
    </location>
</feature>
<dbReference type="EMBL" id="QPFP01000016">
    <property type="protein sequence ID" value="TEB32138.1"/>
    <property type="molecule type" value="Genomic_DNA"/>
</dbReference>
<dbReference type="GO" id="GO:0098826">
    <property type="term" value="C:endoplasmic reticulum tubular network membrane"/>
    <property type="evidence" value="ECO:0007669"/>
    <property type="project" value="UniProtKB-UniRule"/>
</dbReference>
<comment type="subcellular location">
    <subcellularLocation>
        <location evidence="1">Endoplasmic reticulum membrane</location>
        <topology evidence="1">Multi-pass membrane protein</topology>
    </subcellularLocation>
</comment>
<keyword evidence="1" id="KW-0812">Transmembrane</keyword>
<dbReference type="Proteomes" id="UP000298030">
    <property type="component" value="Unassembled WGS sequence"/>
</dbReference>
<feature type="transmembrane region" description="Helical" evidence="1">
    <location>
        <begin position="89"/>
        <end position="109"/>
    </location>
</feature>
<feature type="compositionally biased region" description="Low complexity" evidence="2">
    <location>
        <begin position="169"/>
        <end position="191"/>
    </location>
</feature>
<evidence type="ECO:0000313" key="4">
    <source>
        <dbReference type="EMBL" id="TEB32138.1"/>
    </source>
</evidence>
<evidence type="ECO:0000256" key="1">
    <source>
        <dbReference type="RuleBase" id="RU367073"/>
    </source>
</evidence>
<comment type="caution">
    <text evidence="4">The sequence shown here is derived from an EMBL/GenBank/DDBJ whole genome shotgun (WGS) entry which is preliminary data.</text>
</comment>
<sequence>MWSLIGCIHLQKPEEDYETILSNLANDVQKAQVKLSEIRLRERRSTLLVTAYTLAAWAAYASLWYMNVLPNLPHASERRTVRDVKVDRAVKFLPVVIGPIIVLFIRRIVQMWYQRKGNAEEKSLQQLMRLRREKVEEIKKKTNYYTTRDLLQKYDEAAPAETPLRHRNPGLQGLQGGVPQTPQFATPQQPQLRPLSNSQTPAKPLDPRLTALSPPFPVQPPRKQWFDKVADAILGDDDSSFASPSSRYALICEKCFTHNGLVKEGMWEDAQYVCPKCGHFNASARAKKQKARQSISSPSTPAGISRMGSSSPPSTNSTPSRGSGGDCGPDLPTVDSDVQMEVDR</sequence>
<dbReference type="InterPro" id="IPR040115">
    <property type="entry name" value="Lnp"/>
</dbReference>
<feature type="transmembrane region" description="Helical" evidence="1">
    <location>
        <begin position="47"/>
        <end position="69"/>
    </location>
</feature>
<dbReference type="GO" id="GO:1903373">
    <property type="term" value="P:positive regulation of endoplasmic reticulum tubular network organization"/>
    <property type="evidence" value="ECO:0007669"/>
    <property type="project" value="UniProtKB-UniRule"/>
</dbReference>
<dbReference type="PANTHER" id="PTHR22166:SF12">
    <property type="entry name" value="ENDOPLASMIC RETICULUM JUNCTION FORMATION PROTEIN LUNAPARK"/>
    <property type="match status" value="1"/>
</dbReference>
<dbReference type="STRING" id="71717.A0A4Y7TDW4"/>
<name>A0A4Y7TDW4_COPMI</name>
<organism evidence="4 5">
    <name type="scientific">Coprinellus micaceus</name>
    <name type="common">Glistening ink-cap mushroom</name>
    <name type="synonym">Coprinus micaceus</name>
    <dbReference type="NCBI Taxonomy" id="71717"/>
    <lineage>
        <taxon>Eukaryota</taxon>
        <taxon>Fungi</taxon>
        <taxon>Dikarya</taxon>
        <taxon>Basidiomycota</taxon>
        <taxon>Agaricomycotina</taxon>
        <taxon>Agaricomycetes</taxon>
        <taxon>Agaricomycetidae</taxon>
        <taxon>Agaricales</taxon>
        <taxon>Agaricineae</taxon>
        <taxon>Psathyrellaceae</taxon>
        <taxon>Coprinellus</taxon>
    </lineage>
</organism>
<keyword evidence="1" id="KW-1133">Transmembrane helix</keyword>
<reference evidence="4 5" key="1">
    <citation type="journal article" date="2019" name="Nat. Ecol. Evol.">
        <title>Megaphylogeny resolves global patterns of mushroom evolution.</title>
        <authorList>
            <person name="Varga T."/>
            <person name="Krizsan K."/>
            <person name="Foldi C."/>
            <person name="Dima B."/>
            <person name="Sanchez-Garcia M."/>
            <person name="Sanchez-Ramirez S."/>
            <person name="Szollosi G.J."/>
            <person name="Szarkandi J.G."/>
            <person name="Papp V."/>
            <person name="Albert L."/>
            <person name="Andreopoulos W."/>
            <person name="Angelini C."/>
            <person name="Antonin V."/>
            <person name="Barry K.W."/>
            <person name="Bougher N.L."/>
            <person name="Buchanan P."/>
            <person name="Buyck B."/>
            <person name="Bense V."/>
            <person name="Catcheside P."/>
            <person name="Chovatia M."/>
            <person name="Cooper J."/>
            <person name="Damon W."/>
            <person name="Desjardin D."/>
            <person name="Finy P."/>
            <person name="Geml J."/>
            <person name="Haridas S."/>
            <person name="Hughes K."/>
            <person name="Justo A."/>
            <person name="Karasinski D."/>
            <person name="Kautmanova I."/>
            <person name="Kiss B."/>
            <person name="Kocsube S."/>
            <person name="Kotiranta H."/>
            <person name="LaButti K.M."/>
            <person name="Lechner B.E."/>
            <person name="Liimatainen K."/>
            <person name="Lipzen A."/>
            <person name="Lukacs Z."/>
            <person name="Mihaltcheva S."/>
            <person name="Morgado L.N."/>
            <person name="Niskanen T."/>
            <person name="Noordeloos M.E."/>
            <person name="Ohm R.A."/>
            <person name="Ortiz-Santana B."/>
            <person name="Ovrebo C."/>
            <person name="Racz N."/>
            <person name="Riley R."/>
            <person name="Savchenko A."/>
            <person name="Shiryaev A."/>
            <person name="Soop K."/>
            <person name="Spirin V."/>
            <person name="Szebenyi C."/>
            <person name="Tomsovsky M."/>
            <person name="Tulloss R.E."/>
            <person name="Uehling J."/>
            <person name="Grigoriev I.V."/>
            <person name="Vagvolgyi C."/>
            <person name="Papp T."/>
            <person name="Martin F.M."/>
            <person name="Miettinen O."/>
            <person name="Hibbett D.S."/>
            <person name="Nagy L.G."/>
        </authorList>
    </citation>
    <scope>NUCLEOTIDE SEQUENCE [LARGE SCALE GENOMIC DNA]</scope>
    <source>
        <strain evidence="4 5">FP101781</strain>
    </source>
</reference>
<evidence type="ECO:0000256" key="2">
    <source>
        <dbReference type="SAM" id="MobiDB-lite"/>
    </source>
</evidence>